<proteinExistence type="predicted"/>
<feature type="region of interest" description="Disordered" evidence="1">
    <location>
        <begin position="800"/>
        <end position="864"/>
    </location>
</feature>
<dbReference type="Proteomes" id="UP000326979">
    <property type="component" value="Unassembled WGS sequence"/>
</dbReference>
<dbReference type="EMBL" id="VJZE01000008">
    <property type="protein sequence ID" value="MPY38903.1"/>
    <property type="molecule type" value="Genomic_DNA"/>
</dbReference>
<feature type="compositionally biased region" description="Basic and acidic residues" evidence="1">
    <location>
        <begin position="8"/>
        <end position="31"/>
    </location>
</feature>
<dbReference type="OrthoDB" id="4317910at2"/>
<keyword evidence="2" id="KW-0472">Membrane</keyword>
<feature type="transmembrane region" description="Helical" evidence="2">
    <location>
        <begin position="594"/>
        <end position="612"/>
    </location>
</feature>
<feature type="compositionally biased region" description="Basic and acidic residues" evidence="1">
    <location>
        <begin position="81"/>
        <end position="102"/>
    </location>
</feature>
<feature type="compositionally biased region" description="Basic and acidic residues" evidence="1">
    <location>
        <begin position="132"/>
        <end position="157"/>
    </location>
</feature>
<feature type="compositionally biased region" description="Basic and acidic residues" evidence="1">
    <location>
        <begin position="853"/>
        <end position="864"/>
    </location>
</feature>
<keyword evidence="2" id="KW-1133">Transmembrane helix</keyword>
<feature type="compositionally biased region" description="Basic residues" evidence="1">
    <location>
        <begin position="800"/>
        <end position="813"/>
    </location>
</feature>
<sequence>MAPPVPASDKKDAKGTEDRPPDEGAKKKEAAGPRSPGADPKFQALKKDVAAKKQRVASSHPPPAAEAGAAQGAAVPPADDQEARGKAAHAEDMDAAQPKEFDKRSFIAAVEKAIRDRAPKNLDEADSFGESGKAEEVKTEVQGKVGEGKDAAAREIADTTAATPQSAPDAKQVVPLAADKVPGKPGAPNPNQAAPDVLPASATDMSAGPDQVNQQMASAQVTEQQLSMKNAREPSFDKAVRDKKAMEAHSAAAPQELRAGEAAELKKVKATAATRGAAAMGAIHATRVVTGRQVSVGKQGTKGRDEDKRTKVTALLQKVFDDTKCDVEKILSDLDKKVDDQFTSGEKRARDRFTDEHTRGMDEYKARRYSGWGGKARWVKDLFADLPEEANRIYERARDNYLTAMRQVISDIADTVEHELRRSKDRIAKGRKDLKHAVDTLPKDLRAIGKEAAADFEDKFDELADTVNDKGTELVDTLATKYTDAVKAVDAEIAAEKEKNKGLVSKAADAIGGVINTIRELGRMLMGVLRKAASAVGLILKDPVGFLGRLISGVGGGLKLFMKNAGRHLQQGVLAWLLGSGVTAGLRLPTTFDVLGILVMIAGLLGLSWPNIRARLARKVNPKAMAAAETGKDAIPIVVEARKRGVAGLWSDLKSRVGDLKKDLISKLGSYLLPTIIIAGVTWIVSLFNPASAFIRACKMIIDIVRFIVTQGRQIIEFVNTVLDAVIAIARGGTGGVPALVERALARSIPVLIGALAAILGIGGIAGKVKQIFQEISRPVNRAINWVIDKITGLLKKLWSKIKPKPKKPKKPTRPRDRDKPARPRKPRKPVKPKRPRKPKKSDRPKDRRRKDRRTDKDKRRALDAAIRDANRLIDAEGATVKSVRKGLPRIKRRHRLKSIRLVETGELHVIKLSINPDGESDKANLTFPYELGKARDSIDLVDVDHAHSTLRAVQNVTEEPHRAAFIVNMIAIPKEITNNPKVAARYLTDAWASSKTEKPVAAIRTAVIIGVNAAEGLDTSDKERGKQSVIVAINAVDRPHDLLMAVFGFTWTPRWMDTSGNRKRAVPIEMVRARFRGLDKAGKEAALTKERAQMRGQNVPFGLLRGKVFNSPYTRDAKGYLSEVNKRVYVLLQDPDSTVSAPGGPGVLAAYENILNDVKSDPMMVIGGYDFERFDWKRAKTESLTVQLTILSNRIDRAIRFAIGKRHPDVLYPSEPSTLVKVWEAEVLDVFRRLDEQASDTAREVLPFGIGPSEGHNFRKWLKALFRGDFSVIYDPQASVSTDPKPGSPARRLIRSAQDVINAVKRRGKPAYGLFLQSQTTASAQNLAEALFMKDPKIRKRGKGLIQTEIFRHVERVIILMTENPGMTARDPRIRQILHDLANAVNELSGSTLAQRNKDFEKSVTLAHELAHDIIFALTSRKLRSTWRKLGRALRQAERQGPGQGTE</sequence>
<comment type="caution">
    <text evidence="3">The sequence shown here is derived from an EMBL/GenBank/DDBJ whole genome shotgun (WGS) entry which is preliminary data.</text>
</comment>
<organism evidence="3 4">
    <name type="scientific">Streptomyces phyllanthi</name>
    <dbReference type="NCBI Taxonomy" id="1803180"/>
    <lineage>
        <taxon>Bacteria</taxon>
        <taxon>Bacillati</taxon>
        <taxon>Actinomycetota</taxon>
        <taxon>Actinomycetes</taxon>
        <taxon>Kitasatosporales</taxon>
        <taxon>Streptomycetaceae</taxon>
        <taxon>Streptomyces</taxon>
    </lineage>
</organism>
<feature type="compositionally biased region" description="Low complexity" evidence="1">
    <location>
        <begin position="65"/>
        <end position="78"/>
    </location>
</feature>
<feature type="region of interest" description="Disordered" evidence="1">
    <location>
        <begin position="116"/>
        <end position="256"/>
    </location>
</feature>
<feature type="compositionally biased region" description="Polar residues" evidence="1">
    <location>
        <begin position="211"/>
        <end position="228"/>
    </location>
</feature>
<feature type="transmembrane region" description="Helical" evidence="2">
    <location>
        <begin position="668"/>
        <end position="688"/>
    </location>
</feature>
<keyword evidence="4" id="KW-1185">Reference proteome</keyword>
<gene>
    <name evidence="3" type="ORF">FNH04_02725</name>
</gene>
<feature type="compositionally biased region" description="Basic and acidic residues" evidence="1">
    <location>
        <begin position="230"/>
        <end position="247"/>
    </location>
</feature>
<accession>A0A5N8VUH3</accession>
<feature type="region of interest" description="Disordered" evidence="1">
    <location>
        <begin position="1"/>
        <end position="102"/>
    </location>
</feature>
<feature type="compositionally biased region" description="Basic residues" evidence="1">
    <location>
        <begin position="823"/>
        <end position="852"/>
    </location>
</feature>
<name>A0A5N8VUH3_9ACTN</name>
<dbReference type="RefSeq" id="WP_152779935.1">
    <property type="nucleotide sequence ID" value="NZ_BAABEQ010000019.1"/>
</dbReference>
<evidence type="ECO:0000313" key="3">
    <source>
        <dbReference type="EMBL" id="MPY38903.1"/>
    </source>
</evidence>
<reference evidence="3 4" key="1">
    <citation type="submission" date="2019-07" db="EMBL/GenBank/DDBJ databases">
        <title>New species of Amycolatopsis and Streptomyces.</title>
        <authorList>
            <person name="Duangmal K."/>
            <person name="Teo W.F.A."/>
            <person name="Lipun K."/>
        </authorList>
    </citation>
    <scope>NUCLEOTIDE SEQUENCE [LARGE SCALE GENOMIC DNA]</scope>
    <source>
        <strain evidence="3 4">TISTR 2346</strain>
    </source>
</reference>
<protein>
    <submittedName>
        <fullName evidence="3">Uncharacterized protein</fullName>
    </submittedName>
</protein>
<evidence type="ECO:0000256" key="2">
    <source>
        <dbReference type="SAM" id="Phobius"/>
    </source>
</evidence>
<evidence type="ECO:0000256" key="1">
    <source>
        <dbReference type="SAM" id="MobiDB-lite"/>
    </source>
</evidence>
<evidence type="ECO:0000313" key="4">
    <source>
        <dbReference type="Proteomes" id="UP000326979"/>
    </source>
</evidence>
<keyword evidence="2" id="KW-0812">Transmembrane</keyword>